<keyword evidence="1 3" id="KW-0175">Coiled coil</keyword>
<feature type="coiled-coil region" evidence="3">
    <location>
        <begin position="175"/>
        <end position="300"/>
    </location>
</feature>
<feature type="coiled-coil region" evidence="3">
    <location>
        <begin position="760"/>
        <end position="838"/>
    </location>
</feature>
<feature type="coiled-coil region" evidence="3">
    <location>
        <begin position="867"/>
        <end position="961"/>
    </location>
</feature>
<dbReference type="GO" id="GO:0005886">
    <property type="term" value="C:plasma membrane"/>
    <property type="evidence" value="ECO:0007669"/>
    <property type="project" value="TreeGrafter"/>
</dbReference>
<feature type="domain" description="NAB" evidence="4">
    <location>
        <begin position="13"/>
        <end position="93"/>
    </location>
</feature>
<feature type="coiled-coil region" evidence="3">
    <location>
        <begin position="1097"/>
        <end position="1138"/>
    </location>
</feature>
<feature type="coiled-coil region" evidence="3">
    <location>
        <begin position="378"/>
        <end position="412"/>
    </location>
</feature>
<proteinExistence type="inferred from homology"/>
<organism evidence="5 6">
    <name type="scientific">Apostasia shenzhenica</name>
    <dbReference type="NCBI Taxonomy" id="1088818"/>
    <lineage>
        <taxon>Eukaryota</taxon>
        <taxon>Viridiplantae</taxon>
        <taxon>Streptophyta</taxon>
        <taxon>Embryophyta</taxon>
        <taxon>Tracheophyta</taxon>
        <taxon>Spermatophyta</taxon>
        <taxon>Magnoliopsida</taxon>
        <taxon>Liliopsida</taxon>
        <taxon>Asparagales</taxon>
        <taxon>Orchidaceae</taxon>
        <taxon>Apostasioideae</taxon>
        <taxon>Apostasia</taxon>
    </lineage>
</organism>
<dbReference type="Pfam" id="PF07765">
    <property type="entry name" value="KIP1"/>
    <property type="match status" value="1"/>
</dbReference>
<reference evidence="5 6" key="1">
    <citation type="journal article" date="2017" name="Nature">
        <title>The Apostasia genome and the evolution of orchids.</title>
        <authorList>
            <person name="Zhang G.Q."/>
            <person name="Liu K.W."/>
            <person name="Li Z."/>
            <person name="Lohaus R."/>
            <person name="Hsiao Y.Y."/>
            <person name="Niu S.C."/>
            <person name="Wang J.Y."/>
            <person name="Lin Y.C."/>
            <person name="Xu Q."/>
            <person name="Chen L.J."/>
            <person name="Yoshida K."/>
            <person name="Fujiwara S."/>
            <person name="Wang Z.W."/>
            <person name="Zhang Y.Q."/>
            <person name="Mitsuda N."/>
            <person name="Wang M."/>
            <person name="Liu G.H."/>
            <person name="Pecoraro L."/>
            <person name="Huang H.X."/>
            <person name="Xiao X.J."/>
            <person name="Lin M."/>
            <person name="Wu X.Y."/>
            <person name="Wu W.L."/>
            <person name="Chen Y.Y."/>
            <person name="Chang S.B."/>
            <person name="Sakamoto S."/>
            <person name="Ohme-Takagi M."/>
            <person name="Yagi M."/>
            <person name="Zeng S.J."/>
            <person name="Shen C.Y."/>
            <person name="Yeh C.M."/>
            <person name="Luo Y.B."/>
            <person name="Tsai W.C."/>
            <person name="Van de Peer Y."/>
            <person name="Liu Z.J."/>
        </authorList>
    </citation>
    <scope>NUCLEOTIDE SEQUENCE [LARGE SCALE GENOMIC DNA]</scope>
    <source>
        <strain evidence="6">cv. Shenzhen</strain>
        <tissue evidence="5">Stem</tissue>
    </source>
</reference>
<comment type="similarity">
    <text evidence="2">Belongs to the NET family.</text>
</comment>
<feature type="coiled-coil region" evidence="3">
    <location>
        <begin position="1181"/>
        <end position="1233"/>
    </location>
</feature>
<evidence type="ECO:0000256" key="1">
    <source>
        <dbReference type="ARBA" id="ARBA00023054"/>
    </source>
</evidence>
<evidence type="ECO:0000256" key="3">
    <source>
        <dbReference type="SAM" id="Coils"/>
    </source>
</evidence>
<protein>
    <recommendedName>
        <fullName evidence="4">NAB domain-containing protein</fullName>
    </recommendedName>
</protein>
<dbReference type="GO" id="GO:0051015">
    <property type="term" value="F:actin filament binding"/>
    <property type="evidence" value="ECO:0007669"/>
    <property type="project" value="TreeGrafter"/>
</dbReference>
<dbReference type="PANTHER" id="PTHR32258:SF6">
    <property type="entry name" value="PROTEIN NETWORKED 1A"/>
    <property type="match status" value="1"/>
</dbReference>
<dbReference type="STRING" id="1088818.A0A2I0B9C8"/>
<accession>A0A2I0B9C8</accession>
<dbReference type="Proteomes" id="UP000236161">
    <property type="component" value="Unassembled WGS sequence"/>
</dbReference>
<evidence type="ECO:0000313" key="5">
    <source>
        <dbReference type="EMBL" id="PKA64397.1"/>
    </source>
</evidence>
<dbReference type="InterPro" id="IPR011684">
    <property type="entry name" value="NAB"/>
</dbReference>
<dbReference type="InterPro" id="IPR051861">
    <property type="entry name" value="NET_actin-binding_domain"/>
</dbReference>
<dbReference type="EMBL" id="KZ451905">
    <property type="protein sequence ID" value="PKA64397.1"/>
    <property type="molecule type" value="Genomic_DNA"/>
</dbReference>
<evidence type="ECO:0000256" key="2">
    <source>
        <dbReference type="ARBA" id="ARBA00038006"/>
    </source>
</evidence>
<keyword evidence="6" id="KW-1185">Reference proteome</keyword>
<sequence>MEAASNAEPNRSYSWRSDFHISPKNCKWLQDNLNDMEMKIKAMIKLVEEDADSFARRAEMYYKKRPELMKLVEEFYRAYRALAERYDRVAGTLREANRTIAAVFPNHSELLFPEEASTGLADVGDEEAGERTPFSDKEELKRMSWLFSDEVLKKIGENMFKNLNLKEDRGKDCQCEKLQEELSNLSEENKNHKSHILFESARAGKAETELNNLKEAISKLRVELEATFHQYQASEERIMNLEAEISQIQDEFQHLNDEMSIKASKLNISEDRCRSLEQENSCLKLEVDKLNQVLIRQREEAFDFVNENQNLCHQLNSESKRADQVESDSISLKDAITKLKSEMATALLQYHVSQGRISDLEYEIRHINDEMSVKVCKLNMSEDQCLSLREENKSLQRKLDEHKQRLMRQDEEISMRDEELHRVKQTLEDMHQQNIHAEIKENSLQLEVNMLKQRLVGQEEELSKREKELAKLKRCIEDEWHKHMNSEWAQQSLVNLHYQSDEKLRVLSLEIQNKNDKLKRMELRTTDLEEELRQLYNENNDLIDKSISTVSKIVSLQDEIISLRGLKQNLEKELQIHAEESRFLQQELSSIENERNGFEKGHRELTDKLGEMQFSKAGLEEELRHLRNENYVLKEESYASLSKILSLQDEIISLRESNRKLEDALQFHVEKKEALQQELSCLKNEKNDAEKRHHDLTQQIERVNCNVDSLQALIMEFHDGCEGPKCKKFEKLEDEKPFYFDKFRLMEDLPEKNAIYNISLSNMNTELICLQEKIKGLEEYFQSLHGNILKTVRVSHAENVNQKIEKVSATNSFLENSLSDLNVEFNILRGKVKNLEESCLSFCDQKSHLIAENSDLIPQAKRVGLHLQSLENRFLLFEENIKNTEEKELHQVSTLNNQIYLLKETIQAMMEELEEEQYKTVKSEIDSFIMLQVLVDMKDKNLSLSEECHKYKEKLRRTKELIFGLKHEWTFQEKRLALLSEDIAKHFQGINVKIKADDADRDCKTSNKGDDGVLHIILDKITVLQNYLPGAKEEIHQLLFERSLFSTFLEQLGLNLTELSAQREVMKEESFKLESSMLQSTNQDFFETSKKSSSQQLLDLNGTRKRLQAQIQRLLEQNKSLTEKVYKLRAQNEMLDEENEIILEKAITDEFLSLILWSFNDEKSSEIEWLIGGVEHLYLVTNELGQEMRSINRKMRALESENMHLKEECRNHIVLLEDKIQKARNALGNLNVKTQTGTKLSEWREMEIQDTQNLQIFKVPEDDILESNKVKLVREKLENLLLTEENALKSTEISRLH</sequence>
<evidence type="ECO:0000259" key="4">
    <source>
        <dbReference type="PROSITE" id="PS51774"/>
    </source>
</evidence>
<gene>
    <name evidence="5" type="ORF">AXF42_Ash009619</name>
</gene>
<feature type="coiled-coil region" evidence="3">
    <location>
        <begin position="441"/>
        <end position="475"/>
    </location>
</feature>
<dbReference type="OrthoDB" id="752800at2759"/>
<dbReference type="Gene3D" id="1.10.287.1490">
    <property type="match status" value="1"/>
</dbReference>
<name>A0A2I0B9C8_9ASPA</name>
<dbReference type="PANTHER" id="PTHR32258">
    <property type="entry name" value="PROTEIN NETWORKED 4A"/>
    <property type="match status" value="1"/>
</dbReference>
<evidence type="ECO:0000313" key="6">
    <source>
        <dbReference type="Proteomes" id="UP000236161"/>
    </source>
</evidence>
<dbReference type="PROSITE" id="PS51774">
    <property type="entry name" value="NAB"/>
    <property type="match status" value="1"/>
</dbReference>
<feature type="coiled-coil region" evidence="3">
    <location>
        <begin position="504"/>
        <end position="713"/>
    </location>
</feature>